<feature type="signal peptide" evidence="1">
    <location>
        <begin position="1"/>
        <end position="26"/>
    </location>
</feature>
<organism evidence="2 3">
    <name type="scientific">Tsukamurella soli</name>
    <dbReference type="NCBI Taxonomy" id="644556"/>
    <lineage>
        <taxon>Bacteria</taxon>
        <taxon>Bacillati</taxon>
        <taxon>Actinomycetota</taxon>
        <taxon>Actinomycetes</taxon>
        <taxon>Mycobacteriales</taxon>
        <taxon>Tsukamurellaceae</taxon>
        <taxon>Tsukamurella</taxon>
    </lineage>
</organism>
<evidence type="ECO:0008006" key="4">
    <source>
        <dbReference type="Google" id="ProtNLM"/>
    </source>
</evidence>
<evidence type="ECO:0000313" key="2">
    <source>
        <dbReference type="EMBL" id="GAA4389261.1"/>
    </source>
</evidence>
<dbReference type="EMBL" id="BAABFR010000018">
    <property type="protein sequence ID" value="GAA4389261.1"/>
    <property type="molecule type" value="Genomic_DNA"/>
</dbReference>
<reference evidence="3" key="1">
    <citation type="journal article" date="2019" name="Int. J. Syst. Evol. Microbiol.">
        <title>The Global Catalogue of Microorganisms (GCM) 10K type strain sequencing project: providing services to taxonomists for standard genome sequencing and annotation.</title>
        <authorList>
            <consortium name="The Broad Institute Genomics Platform"/>
            <consortium name="The Broad Institute Genome Sequencing Center for Infectious Disease"/>
            <person name="Wu L."/>
            <person name="Ma J."/>
        </authorList>
    </citation>
    <scope>NUCLEOTIDE SEQUENCE [LARGE SCALE GENOMIC DNA]</scope>
    <source>
        <strain evidence="3">JCM 17688</strain>
    </source>
</reference>
<name>A0ABP8JDY9_9ACTN</name>
<comment type="caution">
    <text evidence="2">The sequence shown here is derived from an EMBL/GenBank/DDBJ whole genome shotgun (WGS) entry which is preliminary data.</text>
</comment>
<protein>
    <recommendedName>
        <fullName evidence="4">DUF2282 domain-containing protein</fullName>
    </recommendedName>
</protein>
<proteinExistence type="predicted"/>
<dbReference type="RefSeq" id="WP_344993366.1">
    <property type="nucleotide sequence ID" value="NZ_BAABFR010000018.1"/>
</dbReference>
<keyword evidence="3" id="KW-1185">Reference proteome</keyword>
<sequence>MALLTRSLAAVAATLGLTLAAGTAHAAPPPNPGTVCGPGKVVTDNHSCSGINKSCTGYDGMIIGRVDHWGHCVFPGVNGTTW</sequence>
<evidence type="ECO:0000256" key="1">
    <source>
        <dbReference type="SAM" id="SignalP"/>
    </source>
</evidence>
<evidence type="ECO:0000313" key="3">
    <source>
        <dbReference type="Proteomes" id="UP001500635"/>
    </source>
</evidence>
<keyword evidence="1" id="KW-0732">Signal</keyword>
<gene>
    <name evidence="2" type="ORF">GCM10023147_15770</name>
</gene>
<accession>A0ABP8JDY9</accession>
<feature type="chain" id="PRO_5045438052" description="DUF2282 domain-containing protein" evidence="1">
    <location>
        <begin position="27"/>
        <end position="82"/>
    </location>
</feature>
<dbReference type="Proteomes" id="UP001500635">
    <property type="component" value="Unassembled WGS sequence"/>
</dbReference>